<feature type="transmembrane region" description="Helical" evidence="6">
    <location>
        <begin position="357"/>
        <end position="376"/>
    </location>
</feature>
<evidence type="ECO:0000313" key="8">
    <source>
        <dbReference type="EMBL" id="GAA1715802.1"/>
    </source>
</evidence>
<feature type="transmembrane region" description="Helical" evidence="6">
    <location>
        <begin position="579"/>
        <end position="603"/>
    </location>
</feature>
<reference evidence="8 9" key="1">
    <citation type="journal article" date="2019" name="Int. J. Syst. Evol. Microbiol.">
        <title>The Global Catalogue of Microorganisms (GCM) 10K type strain sequencing project: providing services to taxonomists for standard genome sequencing and annotation.</title>
        <authorList>
            <consortium name="The Broad Institute Genomics Platform"/>
            <consortium name="The Broad Institute Genome Sequencing Center for Infectious Disease"/>
            <person name="Wu L."/>
            <person name="Ma J."/>
        </authorList>
    </citation>
    <scope>NUCLEOTIDE SEQUENCE [LARGE SCALE GENOMIC DNA]</scope>
    <source>
        <strain evidence="8 9">JCM 14718</strain>
    </source>
</reference>
<evidence type="ECO:0000256" key="6">
    <source>
        <dbReference type="SAM" id="Phobius"/>
    </source>
</evidence>
<feature type="transmembrane region" description="Helical" evidence="6">
    <location>
        <begin position="654"/>
        <end position="679"/>
    </location>
</feature>
<dbReference type="RefSeq" id="WP_344314876.1">
    <property type="nucleotide sequence ID" value="NZ_BAAANY010000040.1"/>
</dbReference>
<feature type="transmembrane region" description="Helical" evidence="6">
    <location>
        <begin position="514"/>
        <end position="531"/>
    </location>
</feature>
<feature type="transmembrane region" description="Helical" evidence="6">
    <location>
        <begin position="178"/>
        <end position="211"/>
    </location>
</feature>
<dbReference type="EMBL" id="BAAANY010000040">
    <property type="protein sequence ID" value="GAA1715802.1"/>
    <property type="molecule type" value="Genomic_DNA"/>
</dbReference>
<feature type="transmembrane region" description="Helical" evidence="6">
    <location>
        <begin position="615"/>
        <end position="642"/>
    </location>
</feature>
<feature type="domain" description="Membrane transport protein MMPL" evidence="7">
    <location>
        <begin position="122"/>
        <end position="357"/>
    </location>
</feature>
<sequence>MLSENRPLTGRIAAWAVRHRAPAIGGWLALVVIAILTGTLANGPNARTQDPGEAGRAERILATQNGVEPIRDNVLLQGNDRDDADDDLVATLGTMPVTDVRTAVRSRDLLVSFAFLGPATQLHAQATAIAATVRKVAARHPNVVLTESGDLSLAAAVDQGIKADFQGAERTSLPLTVVILLVVFGSLIAASIPLLLAGTAVVATFGFLALIEKWISVNSATSAMILLIGIAVGVDYTLFSLRRYREERSAGRTANDASRITASTSGRVVLVSGLTVMLCLTGLLCTGLDNFRGLTVGAVLVVGLSLTGAVIALPALLAALGPWVDRLRVPWLGRWRTHARPSRLWSATARKVTRRPVVWAVVGALTLAALALPALGMRLHDPAATDSLPHSTPAVAAALRVQTAFPGVLTPAKVVVSGPAQGAQILAALNAEVADSGGLLAEPVIATKVGGVLVVRVPLAGTGADAVSDRALEFLRQQALPSALGPMPGVTYAVAGKTAVSYDFNQQLGSRTPLVFAFVLVLGFVLLAVTLHSVAVSLFSIALNLLSVGAAYGLVTWIFQDGHLSSVLGFRPYGGVTGWLPLFMFVLLFALSMDYQIFIVSRIRERQADLPTKEAVVAGIGASAGVVTSAAVIMTAVFGVFVTLSAIEYKMLGIGMAAAILLDATVVRGILLPAGMCLLSSRPGKRTVEGARG</sequence>
<keyword evidence="4 6" id="KW-1133">Transmembrane helix</keyword>
<feature type="transmembrane region" description="Helical" evidence="6">
    <location>
        <begin position="20"/>
        <end position="41"/>
    </location>
</feature>
<evidence type="ECO:0000256" key="5">
    <source>
        <dbReference type="ARBA" id="ARBA00023136"/>
    </source>
</evidence>
<dbReference type="InterPro" id="IPR050545">
    <property type="entry name" value="Mycobact_MmpL"/>
</dbReference>
<feature type="transmembrane region" description="Helical" evidence="6">
    <location>
        <begin position="294"/>
        <end position="320"/>
    </location>
</feature>
<protein>
    <submittedName>
        <fullName evidence="8">MMPL family transporter</fullName>
    </submittedName>
</protein>
<keyword evidence="2" id="KW-1003">Cell membrane</keyword>
<evidence type="ECO:0000256" key="2">
    <source>
        <dbReference type="ARBA" id="ARBA00022475"/>
    </source>
</evidence>
<feature type="transmembrane region" description="Helical" evidence="6">
    <location>
        <begin position="217"/>
        <end position="239"/>
    </location>
</feature>
<dbReference type="Gene3D" id="1.20.1640.10">
    <property type="entry name" value="Multidrug efflux transporter AcrB transmembrane domain"/>
    <property type="match status" value="2"/>
</dbReference>
<dbReference type="PANTHER" id="PTHR33406">
    <property type="entry name" value="MEMBRANE PROTEIN MJ1562-RELATED"/>
    <property type="match status" value="1"/>
</dbReference>
<feature type="transmembrane region" description="Helical" evidence="6">
    <location>
        <begin position="268"/>
        <end position="288"/>
    </location>
</feature>
<evidence type="ECO:0000259" key="7">
    <source>
        <dbReference type="Pfam" id="PF03176"/>
    </source>
</evidence>
<dbReference type="Proteomes" id="UP001500618">
    <property type="component" value="Unassembled WGS sequence"/>
</dbReference>
<dbReference type="InterPro" id="IPR004869">
    <property type="entry name" value="MMPL_dom"/>
</dbReference>
<proteinExistence type="predicted"/>
<keyword evidence="3 6" id="KW-0812">Transmembrane</keyword>
<feature type="domain" description="Membrane transport protein MMPL" evidence="7">
    <location>
        <begin position="450"/>
        <end position="685"/>
    </location>
</feature>
<dbReference type="Pfam" id="PF03176">
    <property type="entry name" value="MMPL"/>
    <property type="match status" value="2"/>
</dbReference>
<keyword evidence="5 6" id="KW-0472">Membrane</keyword>
<evidence type="ECO:0000313" key="9">
    <source>
        <dbReference type="Proteomes" id="UP001500618"/>
    </source>
</evidence>
<gene>
    <name evidence="8" type="ORF">GCM10009765_75720</name>
</gene>
<evidence type="ECO:0000256" key="3">
    <source>
        <dbReference type="ARBA" id="ARBA00022692"/>
    </source>
</evidence>
<keyword evidence="9" id="KW-1185">Reference proteome</keyword>
<comment type="subcellular location">
    <subcellularLocation>
        <location evidence="1">Cell membrane</location>
        <topology evidence="1">Multi-pass membrane protein</topology>
    </subcellularLocation>
</comment>
<comment type="caution">
    <text evidence="8">The sequence shown here is derived from an EMBL/GenBank/DDBJ whole genome shotgun (WGS) entry which is preliminary data.</text>
</comment>
<dbReference type="SUPFAM" id="SSF82866">
    <property type="entry name" value="Multidrug efflux transporter AcrB transmembrane domain"/>
    <property type="match status" value="2"/>
</dbReference>
<organism evidence="8 9">
    <name type="scientific">Fodinicola feengrottensis</name>
    <dbReference type="NCBI Taxonomy" id="435914"/>
    <lineage>
        <taxon>Bacteria</taxon>
        <taxon>Bacillati</taxon>
        <taxon>Actinomycetota</taxon>
        <taxon>Actinomycetes</taxon>
        <taxon>Mycobacteriales</taxon>
        <taxon>Fodinicola</taxon>
    </lineage>
</organism>
<evidence type="ECO:0000256" key="1">
    <source>
        <dbReference type="ARBA" id="ARBA00004651"/>
    </source>
</evidence>
<feature type="transmembrane region" description="Helical" evidence="6">
    <location>
        <begin position="538"/>
        <end position="559"/>
    </location>
</feature>
<evidence type="ECO:0000256" key="4">
    <source>
        <dbReference type="ARBA" id="ARBA00022989"/>
    </source>
</evidence>
<dbReference type="PANTHER" id="PTHR33406:SF13">
    <property type="entry name" value="MEMBRANE PROTEIN YDFJ"/>
    <property type="match status" value="1"/>
</dbReference>
<accession>A0ABN2J0X3</accession>
<name>A0ABN2J0X3_9ACTN</name>